<evidence type="ECO:0000313" key="2">
    <source>
        <dbReference type="Proteomes" id="UP000001159"/>
    </source>
</evidence>
<dbReference type="RefSeq" id="NP_758920.1">
    <property type="nucleotide sequence ID" value="NC_004456.1"/>
</dbReference>
<proteinExistence type="predicted"/>
<gene>
    <name evidence="1" type="primary">orf27</name>
</gene>
<organism evidence="1 2">
    <name type="scientific">Vibrio phage VHML</name>
    <dbReference type="NCBI Taxonomy" id="207597"/>
    <lineage>
        <taxon>Viruses</taxon>
        <taxon>Duplodnaviria</taxon>
        <taxon>Heunggongvirae</taxon>
        <taxon>Uroviricota</taxon>
        <taxon>Caudoviricetes</taxon>
        <taxon>Vhmlvirus</taxon>
        <taxon>Vhmlvirus VHML</taxon>
    </lineage>
</organism>
<name>Q8H9N8_9CAUD</name>
<dbReference type="Proteomes" id="UP000001159">
    <property type="component" value="Segment"/>
</dbReference>
<protein>
    <submittedName>
        <fullName evidence="1">ORF27</fullName>
    </submittedName>
</protein>
<reference evidence="1 2" key="1">
    <citation type="journal article" date="2002" name="J. Appl. Microbiol.">
        <title>The complete nucleotide sequence of the Vibrio harveyi bacteriophage VHML.</title>
        <authorList>
            <person name="Oakey H.J."/>
            <person name="Cullen B.R."/>
            <person name="Owens L."/>
        </authorList>
    </citation>
    <scope>NUCLEOTIDE SEQUENCE</scope>
</reference>
<evidence type="ECO:0000313" key="1">
    <source>
        <dbReference type="EMBL" id="AAN12326.1"/>
    </source>
</evidence>
<dbReference type="KEGG" id="vg:956156"/>
<sequence>MNEQNRDLQLRVLREQIEIWGVKATWVRADGATETVEGLLSLAEGAVDASYKNPNQFSQIDVAQVAGVFVMETDLVPGGHGDRLMVNGEAFMVLPFKSRTGNQAQTHIPLKPWVTKTTTGGDMLQLISLIRAATEPADALSQYRSIDGVRDACLNAQ</sequence>
<dbReference type="EMBL" id="AY133112">
    <property type="protein sequence ID" value="AAN12326.1"/>
    <property type="molecule type" value="Genomic_DNA"/>
</dbReference>
<accession>Q8H9N8</accession>
<keyword evidence="2" id="KW-1185">Reference proteome</keyword>
<dbReference type="OrthoDB" id="15059at10239"/>